<evidence type="ECO:0000313" key="2">
    <source>
        <dbReference type="EMBL" id="AKS40591.1"/>
    </source>
</evidence>
<dbReference type="AlphaFoldDB" id="A0A0K0XSJ0"/>
<comment type="cofactor">
    <cofactor evidence="1">
        <name>Fe(2+)</name>
        <dbReference type="ChEBI" id="CHEBI:29033"/>
    </cofactor>
</comment>
<dbReference type="SUPFAM" id="SSF51197">
    <property type="entry name" value="Clavaminate synthase-like"/>
    <property type="match status" value="1"/>
</dbReference>
<accession>A0A0K0XSJ0</accession>
<reference evidence="2 3" key="1">
    <citation type="submission" date="2015-07" db="EMBL/GenBank/DDBJ databases">
        <authorList>
            <person name="Noorani M."/>
        </authorList>
    </citation>
    <scope>NUCLEOTIDE SEQUENCE [LARGE SCALE GENOMIC DNA]</scope>
    <source>
        <strain evidence="2 3">KCTC 42284</strain>
    </source>
</reference>
<keyword evidence="2" id="KW-0560">Oxidoreductase</keyword>
<dbReference type="InterPro" id="IPR008775">
    <property type="entry name" value="Phytyl_CoA_dOase-like"/>
</dbReference>
<protein>
    <submittedName>
        <fullName evidence="2">Phytanoyl-CoA dioxygenase</fullName>
    </submittedName>
</protein>
<evidence type="ECO:0000256" key="1">
    <source>
        <dbReference type="ARBA" id="ARBA00001954"/>
    </source>
</evidence>
<dbReference type="RefSeq" id="WP_049724291.1">
    <property type="nucleotide sequence ID" value="NZ_CP012154.1"/>
</dbReference>
<dbReference type="GO" id="GO:0016706">
    <property type="term" value="F:2-oxoglutarate-dependent dioxygenase activity"/>
    <property type="evidence" value="ECO:0007669"/>
    <property type="project" value="UniProtKB-ARBA"/>
</dbReference>
<proteinExistence type="predicted"/>
<keyword evidence="2" id="KW-0223">Dioxygenase</keyword>
<dbReference type="PATRIC" id="fig|1579979.3.peg.207"/>
<evidence type="ECO:0000313" key="3">
    <source>
        <dbReference type="Proteomes" id="UP000066624"/>
    </source>
</evidence>
<dbReference type="PANTHER" id="PTHR20883">
    <property type="entry name" value="PHYTANOYL-COA DIOXYGENASE DOMAIN CONTAINING 1"/>
    <property type="match status" value="1"/>
</dbReference>
<gene>
    <name evidence="2" type="ORF">WM2015_202</name>
</gene>
<name>A0A0K0XSJ0_9GAMM</name>
<dbReference type="Pfam" id="PF05721">
    <property type="entry name" value="PhyH"/>
    <property type="match status" value="1"/>
</dbReference>
<keyword evidence="3" id="KW-1185">Reference proteome</keyword>
<dbReference type="KEGG" id="wma:WM2015_202"/>
<dbReference type="PANTHER" id="PTHR20883:SF48">
    <property type="entry name" value="ECTOINE DIOXYGENASE"/>
    <property type="match status" value="1"/>
</dbReference>
<dbReference type="STRING" id="1579979.WM2015_202"/>
<dbReference type="GO" id="GO:0005506">
    <property type="term" value="F:iron ion binding"/>
    <property type="evidence" value="ECO:0007669"/>
    <property type="project" value="UniProtKB-ARBA"/>
</dbReference>
<organism evidence="2 3">
    <name type="scientific">Wenzhouxiangella marina</name>
    <dbReference type="NCBI Taxonomy" id="1579979"/>
    <lineage>
        <taxon>Bacteria</taxon>
        <taxon>Pseudomonadati</taxon>
        <taxon>Pseudomonadota</taxon>
        <taxon>Gammaproteobacteria</taxon>
        <taxon>Chromatiales</taxon>
        <taxon>Wenzhouxiangellaceae</taxon>
        <taxon>Wenzhouxiangella</taxon>
    </lineage>
</organism>
<dbReference type="EMBL" id="CP012154">
    <property type="protein sequence ID" value="AKS40591.1"/>
    <property type="molecule type" value="Genomic_DNA"/>
</dbReference>
<dbReference type="Gene3D" id="2.60.120.620">
    <property type="entry name" value="q2cbj1_9rhob like domain"/>
    <property type="match status" value="1"/>
</dbReference>
<sequence length="265" mass="29941">MALTREQIEQFQRDGFLCLDLGLDPAQTERIIVDVAPHYPPGDLHAQANGTRIQDAWTFSQAARDLALHPVVLDALQTLYGRKALAFQTLNFPVGTQQRTHSDTIHFNSEPAGFMAGVWVALEDIDEENGALVYYPGSHRLPEQTMQDVGTGIGYEHYPDYESHIEALVEGEGLEAQRARVSRGQAFIWHGNLLHGGGSHPDRSRTRHSQVTHYFFEGCRYYTPMNSTPDKRQWREPQWIGEPARSQQAGLVSRILRRIKRQLGG</sequence>
<dbReference type="Proteomes" id="UP000066624">
    <property type="component" value="Chromosome"/>
</dbReference>